<evidence type="ECO:0000256" key="4">
    <source>
        <dbReference type="ARBA" id="ARBA00023128"/>
    </source>
</evidence>
<accession>A0A3S5CU84</accession>
<dbReference type="AlphaFoldDB" id="A0A3S5CU84"/>
<gene>
    <name evidence="7" type="ORF">PXEA_LOCUS30871</name>
</gene>
<dbReference type="EMBL" id="CAAALY010254955">
    <property type="protein sequence ID" value="VEL37431.1"/>
    <property type="molecule type" value="Genomic_DNA"/>
</dbReference>
<name>A0A3S5CU84_9PLAT</name>
<dbReference type="PANTHER" id="PTHR13362:SF2">
    <property type="entry name" value="SMALL RIBOSOMAL SUBUNIT PROTEIN MS33"/>
    <property type="match status" value="1"/>
</dbReference>
<proteinExistence type="inferred from homology"/>
<dbReference type="GO" id="GO:0005739">
    <property type="term" value="C:mitochondrion"/>
    <property type="evidence" value="ECO:0007669"/>
    <property type="project" value="UniProtKB-SubCell"/>
</dbReference>
<evidence type="ECO:0000313" key="7">
    <source>
        <dbReference type="EMBL" id="VEL37431.1"/>
    </source>
</evidence>
<dbReference type="Proteomes" id="UP000784294">
    <property type="component" value="Unassembled WGS sequence"/>
</dbReference>
<sequence>MAAKFANRMAHLAGNIFVGVRSPIEQKSLKVVKLMRDKSFALIRKDWYPPLEEYEAILYKMRMFGLFRNEHADFNEEMDRLRELRGKGKKRIRGGKSATPAVNGAIERVICASGGALMMKLKAGSSCDTSFDLSGCTSLELVNNDLPQLSNS</sequence>
<dbReference type="GO" id="GO:1990904">
    <property type="term" value="C:ribonucleoprotein complex"/>
    <property type="evidence" value="ECO:0007669"/>
    <property type="project" value="UniProtKB-KW"/>
</dbReference>
<keyword evidence="5" id="KW-0687">Ribonucleoprotein</keyword>
<evidence type="ECO:0000313" key="8">
    <source>
        <dbReference type="Proteomes" id="UP000784294"/>
    </source>
</evidence>
<dbReference type="OrthoDB" id="5980584at2759"/>
<evidence type="ECO:0000256" key="5">
    <source>
        <dbReference type="ARBA" id="ARBA00023274"/>
    </source>
</evidence>
<comment type="subcellular location">
    <subcellularLocation>
        <location evidence="1">Mitochondrion</location>
    </subcellularLocation>
</comment>
<evidence type="ECO:0000256" key="3">
    <source>
        <dbReference type="ARBA" id="ARBA00022980"/>
    </source>
</evidence>
<reference evidence="7" key="1">
    <citation type="submission" date="2018-11" db="EMBL/GenBank/DDBJ databases">
        <authorList>
            <consortium name="Pathogen Informatics"/>
        </authorList>
    </citation>
    <scope>NUCLEOTIDE SEQUENCE</scope>
</reference>
<protein>
    <recommendedName>
        <fullName evidence="6">Small ribosomal subunit protein mS33</fullName>
    </recommendedName>
</protein>
<dbReference type="GO" id="GO:0005840">
    <property type="term" value="C:ribosome"/>
    <property type="evidence" value="ECO:0007669"/>
    <property type="project" value="UniProtKB-KW"/>
</dbReference>
<comment type="similarity">
    <text evidence="2">Belongs to the mitochondrion-specific ribosomal protein mS33 family.</text>
</comment>
<evidence type="ECO:0000256" key="1">
    <source>
        <dbReference type="ARBA" id="ARBA00004173"/>
    </source>
</evidence>
<evidence type="ECO:0000256" key="6">
    <source>
        <dbReference type="ARBA" id="ARBA00035132"/>
    </source>
</evidence>
<evidence type="ECO:0000256" key="2">
    <source>
        <dbReference type="ARBA" id="ARBA00008970"/>
    </source>
</evidence>
<dbReference type="Pfam" id="PF08293">
    <property type="entry name" value="MRP-S33"/>
    <property type="match status" value="1"/>
</dbReference>
<dbReference type="InterPro" id="IPR013219">
    <property type="entry name" value="Ribosomal_mS33"/>
</dbReference>
<dbReference type="PANTHER" id="PTHR13362">
    <property type="entry name" value="MITOCHONDRIAL RIBOSOMAL PROTEIN S33"/>
    <property type="match status" value="1"/>
</dbReference>
<comment type="caution">
    <text evidence="7">The sequence shown here is derived from an EMBL/GenBank/DDBJ whole genome shotgun (WGS) entry which is preliminary data.</text>
</comment>
<organism evidence="7 8">
    <name type="scientific">Protopolystoma xenopodis</name>
    <dbReference type="NCBI Taxonomy" id="117903"/>
    <lineage>
        <taxon>Eukaryota</taxon>
        <taxon>Metazoa</taxon>
        <taxon>Spiralia</taxon>
        <taxon>Lophotrochozoa</taxon>
        <taxon>Platyhelminthes</taxon>
        <taxon>Monogenea</taxon>
        <taxon>Polyopisthocotylea</taxon>
        <taxon>Polystomatidea</taxon>
        <taxon>Polystomatidae</taxon>
        <taxon>Protopolystoma</taxon>
    </lineage>
</organism>
<keyword evidence="4" id="KW-0496">Mitochondrion</keyword>
<keyword evidence="3" id="KW-0689">Ribosomal protein</keyword>
<keyword evidence="8" id="KW-1185">Reference proteome</keyword>